<feature type="compositionally biased region" description="Polar residues" evidence="1">
    <location>
        <begin position="34"/>
        <end position="44"/>
    </location>
</feature>
<accession>A0A368GJS9</accession>
<dbReference type="AlphaFoldDB" id="A0A368GJS9"/>
<evidence type="ECO:0000256" key="1">
    <source>
        <dbReference type="SAM" id="MobiDB-lite"/>
    </source>
</evidence>
<reference evidence="2 3" key="1">
    <citation type="submission" date="2014-10" db="EMBL/GenBank/DDBJ databases">
        <title>Draft genome of the hookworm Ancylostoma caninum.</title>
        <authorList>
            <person name="Mitreva M."/>
        </authorList>
    </citation>
    <scope>NUCLEOTIDE SEQUENCE [LARGE SCALE GENOMIC DNA]</scope>
    <source>
        <strain evidence="2 3">Baltimore</strain>
    </source>
</reference>
<evidence type="ECO:0000313" key="3">
    <source>
        <dbReference type="Proteomes" id="UP000252519"/>
    </source>
</evidence>
<protein>
    <submittedName>
        <fullName evidence="2">Uncharacterized protein</fullName>
    </submittedName>
</protein>
<name>A0A368GJS9_ANCCA</name>
<dbReference type="EMBL" id="JOJR01000162">
    <property type="protein sequence ID" value="RCN43290.1"/>
    <property type="molecule type" value="Genomic_DNA"/>
</dbReference>
<keyword evidence="3" id="KW-1185">Reference proteome</keyword>
<feature type="region of interest" description="Disordered" evidence="1">
    <location>
        <begin position="1"/>
        <end position="44"/>
    </location>
</feature>
<sequence>MRLSQWRHESASERSKSSEWNESPRKPRHLRYGNSESTADSTSTSIEELVYLMKKYTMYQEHLL</sequence>
<feature type="compositionally biased region" description="Basic and acidic residues" evidence="1">
    <location>
        <begin position="1"/>
        <end position="25"/>
    </location>
</feature>
<proteinExistence type="predicted"/>
<evidence type="ECO:0000313" key="2">
    <source>
        <dbReference type="EMBL" id="RCN43290.1"/>
    </source>
</evidence>
<comment type="caution">
    <text evidence="2">The sequence shown here is derived from an EMBL/GenBank/DDBJ whole genome shotgun (WGS) entry which is preliminary data.</text>
</comment>
<dbReference type="Proteomes" id="UP000252519">
    <property type="component" value="Unassembled WGS sequence"/>
</dbReference>
<organism evidence="2 3">
    <name type="scientific">Ancylostoma caninum</name>
    <name type="common">Dog hookworm</name>
    <dbReference type="NCBI Taxonomy" id="29170"/>
    <lineage>
        <taxon>Eukaryota</taxon>
        <taxon>Metazoa</taxon>
        <taxon>Ecdysozoa</taxon>
        <taxon>Nematoda</taxon>
        <taxon>Chromadorea</taxon>
        <taxon>Rhabditida</taxon>
        <taxon>Rhabditina</taxon>
        <taxon>Rhabditomorpha</taxon>
        <taxon>Strongyloidea</taxon>
        <taxon>Ancylostomatidae</taxon>
        <taxon>Ancylostomatinae</taxon>
        <taxon>Ancylostoma</taxon>
    </lineage>
</organism>
<gene>
    <name evidence="2" type="ORF">ANCCAN_10704</name>
</gene>